<protein>
    <submittedName>
        <fullName evidence="2">Aldo/keto reductase</fullName>
    </submittedName>
</protein>
<organism evidence="2 3">
    <name type="scientific">candidate division WWE3 bacterium RBG_13_37_7</name>
    <dbReference type="NCBI Taxonomy" id="1802609"/>
    <lineage>
        <taxon>Bacteria</taxon>
        <taxon>Katanobacteria</taxon>
    </lineage>
</organism>
<gene>
    <name evidence="2" type="ORF">A3K42_00445</name>
</gene>
<dbReference type="Pfam" id="PF00248">
    <property type="entry name" value="Aldo_ket_red"/>
    <property type="match status" value="1"/>
</dbReference>
<dbReference type="AlphaFoldDB" id="A0A1F4U1L1"/>
<proteinExistence type="predicted"/>
<dbReference type="InterPro" id="IPR053135">
    <property type="entry name" value="AKR2_Oxidoreductase"/>
</dbReference>
<evidence type="ECO:0000313" key="3">
    <source>
        <dbReference type="Proteomes" id="UP000178270"/>
    </source>
</evidence>
<evidence type="ECO:0000259" key="1">
    <source>
        <dbReference type="Pfam" id="PF00248"/>
    </source>
</evidence>
<accession>A0A1F4U1L1</accession>
<dbReference type="Proteomes" id="UP000178270">
    <property type="component" value="Unassembled WGS sequence"/>
</dbReference>
<dbReference type="PANTHER" id="PTHR43312">
    <property type="entry name" value="D-THREO-ALDOSE 1-DEHYDROGENASE"/>
    <property type="match status" value="1"/>
</dbReference>
<dbReference type="Gene3D" id="3.20.20.100">
    <property type="entry name" value="NADP-dependent oxidoreductase domain"/>
    <property type="match status" value="1"/>
</dbReference>
<dbReference type="SUPFAM" id="SSF51430">
    <property type="entry name" value="NAD(P)-linked oxidoreductase"/>
    <property type="match status" value="1"/>
</dbReference>
<dbReference type="InterPro" id="IPR023210">
    <property type="entry name" value="NADP_OxRdtase_dom"/>
</dbReference>
<dbReference type="CDD" id="cd19086">
    <property type="entry name" value="AKR_AKR11C1"/>
    <property type="match status" value="1"/>
</dbReference>
<name>A0A1F4U1L1_UNCKA</name>
<dbReference type="EMBL" id="MEUS01000012">
    <property type="protein sequence ID" value="OGC38855.1"/>
    <property type="molecule type" value="Genomic_DNA"/>
</dbReference>
<comment type="caution">
    <text evidence="2">The sequence shown here is derived from an EMBL/GenBank/DDBJ whole genome shotgun (WGS) entry which is preliminary data.</text>
</comment>
<dbReference type="PANTHER" id="PTHR43312:SF1">
    <property type="entry name" value="NADP-DEPENDENT OXIDOREDUCTASE DOMAIN-CONTAINING PROTEIN"/>
    <property type="match status" value="1"/>
</dbReference>
<feature type="domain" description="NADP-dependent oxidoreductase" evidence="1">
    <location>
        <begin position="15"/>
        <end position="325"/>
    </location>
</feature>
<evidence type="ECO:0000313" key="2">
    <source>
        <dbReference type="EMBL" id="OGC38855.1"/>
    </source>
</evidence>
<sequence>MKYRNLGKTNLKISEIGIGTWQLANDPGCWVGGDFNESLKALNKYVEVGGNFIDTAWGYGYEGENQVNPTSEDLIGKFLKETGKRSELIIASKIAPKNWTWPAFKGTPINTVFPKEHMEKLVNESLKKLGTDYIDLMQFHVWQDDWANEDEWKQTIENLTKQGKVRYWGISINDYQPSNCLKTLDTGLISTIQFIFNIFHQKPTEKLLPYAKANNIGLIARVPLDEGGLTGKWEKDHKFAKGDFRNSYFSGKRLDELVDRTRELKKLLGKEAGTLTELALRYILSFDEISTVIPGMRKVEFVESNTVLSDGRKLSTELLEALKKHSWERNFYTGLDPWLEKSGYVEE</sequence>
<dbReference type="InterPro" id="IPR036812">
    <property type="entry name" value="NAD(P)_OxRdtase_dom_sf"/>
</dbReference>
<reference evidence="2 3" key="1">
    <citation type="journal article" date="2016" name="Nat. Commun.">
        <title>Thousands of microbial genomes shed light on interconnected biogeochemical processes in an aquifer system.</title>
        <authorList>
            <person name="Anantharaman K."/>
            <person name="Brown C.T."/>
            <person name="Hug L.A."/>
            <person name="Sharon I."/>
            <person name="Castelle C.J."/>
            <person name="Probst A.J."/>
            <person name="Thomas B.C."/>
            <person name="Singh A."/>
            <person name="Wilkins M.J."/>
            <person name="Karaoz U."/>
            <person name="Brodie E.L."/>
            <person name="Williams K.H."/>
            <person name="Hubbard S.S."/>
            <person name="Banfield J.F."/>
        </authorList>
    </citation>
    <scope>NUCLEOTIDE SEQUENCE [LARGE SCALE GENOMIC DNA]</scope>
</reference>